<evidence type="ECO:0000313" key="3">
    <source>
        <dbReference type="Proteomes" id="UP000583454"/>
    </source>
</evidence>
<protein>
    <recommendedName>
        <fullName evidence="4">Divergent polysaccharide deacetylase family protein</fullName>
    </recommendedName>
</protein>
<dbReference type="CDD" id="cd10936">
    <property type="entry name" value="CE4_DAC2"/>
    <property type="match status" value="1"/>
</dbReference>
<dbReference type="Gene3D" id="3.20.20.370">
    <property type="entry name" value="Glycoside hydrolase/deacetylase"/>
    <property type="match status" value="1"/>
</dbReference>
<organism evidence="2 3">
    <name type="scientific">Methylorubrum rhodinum</name>
    <dbReference type="NCBI Taxonomy" id="29428"/>
    <lineage>
        <taxon>Bacteria</taxon>
        <taxon>Pseudomonadati</taxon>
        <taxon>Pseudomonadota</taxon>
        <taxon>Alphaproteobacteria</taxon>
        <taxon>Hyphomicrobiales</taxon>
        <taxon>Methylobacteriaceae</taxon>
        <taxon>Methylorubrum</taxon>
    </lineage>
</organism>
<feature type="region of interest" description="Disordered" evidence="1">
    <location>
        <begin position="132"/>
        <end position="156"/>
    </location>
</feature>
<dbReference type="InterPro" id="IPR006837">
    <property type="entry name" value="Divergent_DAC"/>
</dbReference>
<dbReference type="Proteomes" id="UP000583454">
    <property type="component" value="Unassembled WGS sequence"/>
</dbReference>
<reference evidence="2 3" key="1">
    <citation type="submission" date="2020-08" db="EMBL/GenBank/DDBJ databases">
        <title>Genomic Encyclopedia of Type Strains, Phase IV (KMG-IV): sequencing the most valuable type-strain genomes for metagenomic binning, comparative biology and taxonomic classification.</title>
        <authorList>
            <person name="Goeker M."/>
        </authorList>
    </citation>
    <scope>NUCLEOTIDE SEQUENCE [LARGE SCALE GENOMIC DNA]</scope>
    <source>
        <strain evidence="2 3">DSM 2163</strain>
    </source>
</reference>
<dbReference type="GO" id="GO:0005975">
    <property type="term" value="P:carbohydrate metabolic process"/>
    <property type="evidence" value="ECO:0007669"/>
    <property type="project" value="InterPro"/>
</dbReference>
<dbReference type="RefSeq" id="WP_183567518.1">
    <property type="nucleotide sequence ID" value="NZ_JACHOP010000005.1"/>
</dbReference>
<dbReference type="PANTHER" id="PTHR30105:SF2">
    <property type="entry name" value="DIVERGENT POLYSACCHARIDE DEACETYLASE SUPERFAMILY"/>
    <property type="match status" value="1"/>
</dbReference>
<evidence type="ECO:0008006" key="4">
    <source>
        <dbReference type="Google" id="ProtNLM"/>
    </source>
</evidence>
<dbReference type="SUPFAM" id="SSF88713">
    <property type="entry name" value="Glycoside hydrolase/deacetylase"/>
    <property type="match status" value="1"/>
</dbReference>
<sequence length="405" mass="41535">MSESADDILTKPLGVGAKGGAKAGLKDRLPRPKTAHVAGAACAVLALLAGGVALTGDPRGGEPRAGAVIERREPAPVAARVAEATPEKPAGPSQSAQEIEQASGVSVFRPAGATAPDAPVIIRVPNASQIRLNPAPDPRLTERGRNGPLPKIGEGKQRPLDVYARPEEPGQGPRIAILVSGLGIGQAATLGAIARLPAAVSLALSPYGSDLDKTAARAREAGHEILVQLPMEPFDYPDSDPGPQTLLTGSRPAENLDRTSWALSRFPGIVGVVNLMGAKFSGEAGALEPVLKEIAGRGLGFVDDGTVTRPLVAGAAAKTKLPAARAEIVIDAAARPDAIDAELARLEALARQKGFVLASASAAQLTIDRLSRWTRDLEARGIRLVPVSAALRQAPSVGKLSSAAP</sequence>
<dbReference type="PANTHER" id="PTHR30105">
    <property type="entry name" value="UNCHARACTERIZED YIBQ-RELATED"/>
    <property type="match status" value="1"/>
</dbReference>
<dbReference type="Pfam" id="PF04748">
    <property type="entry name" value="Polysacc_deac_2"/>
    <property type="match status" value="1"/>
</dbReference>
<evidence type="ECO:0000256" key="1">
    <source>
        <dbReference type="SAM" id="MobiDB-lite"/>
    </source>
</evidence>
<accession>A0A840ZIS3</accession>
<dbReference type="EMBL" id="JACHOP010000005">
    <property type="protein sequence ID" value="MBB5756891.1"/>
    <property type="molecule type" value="Genomic_DNA"/>
</dbReference>
<dbReference type="AlphaFoldDB" id="A0A840ZIS3"/>
<name>A0A840ZIS3_9HYPH</name>
<comment type="caution">
    <text evidence="2">The sequence shown here is derived from an EMBL/GenBank/DDBJ whole genome shotgun (WGS) entry which is preliminary data.</text>
</comment>
<gene>
    <name evidence="2" type="ORF">HNR00_001599</name>
</gene>
<dbReference type="InterPro" id="IPR011330">
    <property type="entry name" value="Glyco_hydro/deAcase_b/a-brl"/>
</dbReference>
<proteinExistence type="predicted"/>
<feature type="region of interest" description="Disordered" evidence="1">
    <location>
        <begin position="1"/>
        <end position="27"/>
    </location>
</feature>
<keyword evidence="3" id="KW-1185">Reference proteome</keyword>
<evidence type="ECO:0000313" key="2">
    <source>
        <dbReference type="EMBL" id="MBB5756891.1"/>
    </source>
</evidence>